<name>A0A212IWL6_9BACT</name>
<gene>
    <name evidence="3" type="ORF">KL86DYS1_10374</name>
</gene>
<dbReference type="Pfam" id="PF13600">
    <property type="entry name" value="DUF4140"/>
    <property type="match status" value="1"/>
</dbReference>
<dbReference type="NCBIfam" id="TIGR02231">
    <property type="entry name" value="mucoidy inhibitor MuiA family protein"/>
    <property type="match status" value="2"/>
</dbReference>
<organism evidence="3">
    <name type="scientific">uncultured Dysgonomonas sp</name>
    <dbReference type="NCBI Taxonomy" id="206096"/>
    <lineage>
        <taxon>Bacteria</taxon>
        <taxon>Pseudomonadati</taxon>
        <taxon>Bacteroidota</taxon>
        <taxon>Bacteroidia</taxon>
        <taxon>Bacteroidales</taxon>
        <taxon>Dysgonomonadaceae</taxon>
        <taxon>Dysgonomonas</taxon>
        <taxon>environmental samples</taxon>
    </lineage>
</organism>
<feature type="domain" description="DUF4139" evidence="1">
    <location>
        <begin position="220"/>
        <end position="627"/>
    </location>
</feature>
<dbReference type="PANTHER" id="PTHR31005">
    <property type="entry name" value="DUF4139 DOMAIN-CONTAINING PROTEIN"/>
    <property type="match status" value="1"/>
</dbReference>
<dbReference type="Pfam" id="PF13715">
    <property type="entry name" value="CarbopepD_reg_2"/>
    <property type="match status" value="1"/>
</dbReference>
<reference evidence="3" key="1">
    <citation type="submission" date="2016-04" db="EMBL/GenBank/DDBJ databases">
        <authorList>
            <person name="Evans L.H."/>
            <person name="Alamgir A."/>
            <person name="Owens N."/>
            <person name="Weber N.D."/>
            <person name="Virtaneva K."/>
            <person name="Barbian K."/>
            <person name="Babar A."/>
            <person name="Rosenke K."/>
        </authorList>
    </citation>
    <scope>NUCLEOTIDE SEQUENCE</scope>
    <source>
        <strain evidence="3">86-1</strain>
    </source>
</reference>
<sequence>MLKHLLLLILVLLLSILTLTAQEQKEIVLKTDVSEATVFINGAQVSRKKTIDLLPGKTKIRFTNLSPYIDAKSVQVKMDGEVMVVSVNHQSSFLDSLKKPVVSKTANQQVKDIDDRLASEQISKTVIQDELKFLEENKKIGGTNTGISLLTLKETANYYRERMTALKVKDLEISNRIKALEAEKRAILSEGKQDGNTTKCTPIGEVVVEVDCKKNTRANLELMYYVKNAGWYPTYDVRAISIDKPIQLIYKANIHQNTQEEWKDVKLKISSADPNQGNIAPKLKTYFLNYYTAPPRYDTRIDNNQVSGVVLENSGEPLVGVTVVVKGTTIGTVTDLDGRFSLAIPQNGKELVFSFVGMVSQTLPITGSSMHIYMQEDSKMLEEVVVVGYGTVKKELAGAVAGVQVQKSKSAPAAAPAFERKDVAMPTAQVENQTAVEFEIKIPYTIKSDNKNTIVEVDRYELPADYEYFAIPKINKDAFLLANITDWEKYNLLEGEANIFFENTYIGKTILDTRYVSDTLSISLGRDKNILVSRDKVKDFNTKKFLGSKKEDTRAWKISVRNNKSQPINFVILDQIPVSTTTEIEVNAENLSGGDLNTDTGEIKWKMELNPSAKKELELKYKVKYPKDRNLTIE</sequence>
<dbReference type="PANTHER" id="PTHR31005:SF8">
    <property type="entry name" value="DUF4139 DOMAIN-CONTAINING PROTEIN"/>
    <property type="match status" value="1"/>
</dbReference>
<dbReference type="RefSeq" id="WP_296938277.1">
    <property type="nucleotide sequence ID" value="NZ_LT599032.1"/>
</dbReference>
<evidence type="ECO:0000259" key="2">
    <source>
        <dbReference type="Pfam" id="PF13600"/>
    </source>
</evidence>
<dbReference type="Gene3D" id="2.60.40.1120">
    <property type="entry name" value="Carboxypeptidase-like, regulatory domain"/>
    <property type="match status" value="1"/>
</dbReference>
<dbReference type="EMBL" id="FLUM01000001">
    <property type="protein sequence ID" value="SBV91567.1"/>
    <property type="molecule type" value="Genomic_DNA"/>
</dbReference>
<dbReference type="InterPro" id="IPR008969">
    <property type="entry name" value="CarboxyPept-like_regulatory"/>
</dbReference>
<dbReference type="InterPro" id="IPR025554">
    <property type="entry name" value="DUF4140"/>
</dbReference>
<dbReference type="AlphaFoldDB" id="A0A212IWL6"/>
<evidence type="ECO:0000313" key="3">
    <source>
        <dbReference type="EMBL" id="SBV91567.1"/>
    </source>
</evidence>
<accession>A0A212IWL6</accession>
<dbReference type="InterPro" id="IPR037291">
    <property type="entry name" value="DUF4139"/>
</dbReference>
<proteinExistence type="predicted"/>
<evidence type="ECO:0000259" key="1">
    <source>
        <dbReference type="Pfam" id="PF13598"/>
    </source>
</evidence>
<dbReference type="SUPFAM" id="SSF49464">
    <property type="entry name" value="Carboxypeptidase regulatory domain-like"/>
    <property type="match status" value="1"/>
</dbReference>
<feature type="domain" description="DUF4140" evidence="2">
    <location>
        <begin position="36"/>
        <end position="134"/>
    </location>
</feature>
<dbReference type="Pfam" id="PF13598">
    <property type="entry name" value="DUF4139"/>
    <property type="match status" value="1"/>
</dbReference>
<protein>
    <recommendedName>
        <fullName evidence="4">Mucoidy inhibitor MuiA family protein</fullName>
    </recommendedName>
</protein>
<evidence type="ECO:0008006" key="4">
    <source>
        <dbReference type="Google" id="ProtNLM"/>
    </source>
</evidence>
<dbReference type="InterPro" id="IPR011935">
    <property type="entry name" value="CHP02231"/>
</dbReference>